<dbReference type="Proteomes" id="UP000501690">
    <property type="component" value="Linkage Group LG4"/>
</dbReference>
<reference evidence="1 2" key="1">
    <citation type="submission" date="2019-04" db="EMBL/GenBank/DDBJ databases">
        <title>An improved genome assembly and genetic linkage map for asparagus bean, Vigna unguiculata ssp. sesquipedialis.</title>
        <authorList>
            <person name="Xia Q."/>
            <person name="Zhang R."/>
            <person name="Dong Y."/>
        </authorList>
    </citation>
    <scope>NUCLEOTIDE SEQUENCE [LARGE SCALE GENOMIC DNA]</scope>
    <source>
        <tissue evidence="1">Leaf</tissue>
    </source>
</reference>
<keyword evidence="2" id="KW-1185">Reference proteome</keyword>
<dbReference type="Gramene" id="Vigun02g011300.1.v1.2">
    <property type="protein sequence ID" value="Vigun02g011300.1.v1.2.CDS.1"/>
    <property type="gene ID" value="Vigun02g011300.v1.2"/>
</dbReference>
<protein>
    <submittedName>
        <fullName evidence="1">Uncharacterized protein</fullName>
    </submittedName>
</protein>
<gene>
    <name evidence="1" type="ORF">DEO72_LG4g331</name>
</gene>
<sequence length="72" mass="7992">MAAMVEVWKGELTKLGDKVMASKSLFFKGKKVEEDESAVENEVLQKGIMAVQKDTNISEATLCLLLDRFVPC</sequence>
<dbReference type="EMBL" id="CP039348">
    <property type="protein sequence ID" value="QCD89387.1"/>
    <property type="molecule type" value="Genomic_DNA"/>
</dbReference>
<organism evidence="1 2">
    <name type="scientific">Vigna unguiculata</name>
    <name type="common">Cowpea</name>
    <dbReference type="NCBI Taxonomy" id="3917"/>
    <lineage>
        <taxon>Eukaryota</taxon>
        <taxon>Viridiplantae</taxon>
        <taxon>Streptophyta</taxon>
        <taxon>Embryophyta</taxon>
        <taxon>Tracheophyta</taxon>
        <taxon>Spermatophyta</taxon>
        <taxon>Magnoliopsida</taxon>
        <taxon>eudicotyledons</taxon>
        <taxon>Gunneridae</taxon>
        <taxon>Pentapetalae</taxon>
        <taxon>rosids</taxon>
        <taxon>fabids</taxon>
        <taxon>Fabales</taxon>
        <taxon>Fabaceae</taxon>
        <taxon>Papilionoideae</taxon>
        <taxon>50 kb inversion clade</taxon>
        <taxon>NPAAA clade</taxon>
        <taxon>indigoferoid/millettioid clade</taxon>
        <taxon>Phaseoleae</taxon>
        <taxon>Vigna</taxon>
    </lineage>
</organism>
<dbReference type="PANTHER" id="PTHR36346">
    <property type="entry name" value="EXPRESSED PROTEIN"/>
    <property type="match status" value="1"/>
</dbReference>
<evidence type="ECO:0000313" key="1">
    <source>
        <dbReference type="EMBL" id="QCD89387.1"/>
    </source>
</evidence>
<dbReference type="PANTHER" id="PTHR36346:SF2">
    <property type="entry name" value="EXPRESSED PROTEIN"/>
    <property type="match status" value="1"/>
</dbReference>
<proteinExistence type="predicted"/>
<name>A0A4D6LLC2_VIGUN</name>
<evidence type="ECO:0000313" key="2">
    <source>
        <dbReference type="Proteomes" id="UP000501690"/>
    </source>
</evidence>
<dbReference type="AlphaFoldDB" id="A0A4D6LLC2"/>
<accession>A0A4D6LLC2</accession>
<dbReference type="OrthoDB" id="683342at2759"/>